<keyword evidence="3" id="KW-1185">Reference proteome</keyword>
<gene>
    <name evidence="2" type="ORF">PCOR1329_LOCUS29635</name>
</gene>
<accession>A0ABN9SHX3</accession>
<name>A0ABN9SHX3_9DINO</name>
<dbReference type="Proteomes" id="UP001189429">
    <property type="component" value="Unassembled WGS sequence"/>
</dbReference>
<feature type="non-terminal residue" evidence="2">
    <location>
        <position position="149"/>
    </location>
</feature>
<feature type="region of interest" description="Disordered" evidence="1">
    <location>
        <begin position="26"/>
        <end position="47"/>
    </location>
</feature>
<comment type="caution">
    <text evidence="2">The sequence shown here is derived from an EMBL/GenBank/DDBJ whole genome shotgun (WGS) entry which is preliminary data.</text>
</comment>
<evidence type="ECO:0000313" key="3">
    <source>
        <dbReference type="Proteomes" id="UP001189429"/>
    </source>
</evidence>
<evidence type="ECO:0000313" key="2">
    <source>
        <dbReference type="EMBL" id="CAK0831278.1"/>
    </source>
</evidence>
<organism evidence="2 3">
    <name type="scientific">Prorocentrum cordatum</name>
    <dbReference type="NCBI Taxonomy" id="2364126"/>
    <lineage>
        <taxon>Eukaryota</taxon>
        <taxon>Sar</taxon>
        <taxon>Alveolata</taxon>
        <taxon>Dinophyceae</taxon>
        <taxon>Prorocentrales</taxon>
        <taxon>Prorocentraceae</taxon>
        <taxon>Prorocentrum</taxon>
    </lineage>
</organism>
<reference evidence="2" key="1">
    <citation type="submission" date="2023-10" db="EMBL/GenBank/DDBJ databases">
        <authorList>
            <person name="Chen Y."/>
            <person name="Shah S."/>
            <person name="Dougan E. K."/>
            <person name="Thang M."/>
            <person name="Chan C."/>
        </authorList>
    </citation>
    <scope>NUCLEOTIDE SEQUENCE [LARGE SCALE GENOMIC DNA]</scope>
</reference>
<dbReference type="EMBL" id="CAUYUJ010011176">
    <property type="protein sequence ID" value="CAK0831278.1"/>
    <property type="molecule type" value="Genomic_DNA"/>
</dbReference>
<sequence length="149" mass="15971">REGADPWARVAAATKEADSLEAALTQLEPERAAAEEEASAGEAAAGEAEMSLTSCSAEMLDEYAAEHQRLLALEAELGAAREAHGARRAENLGLCRRSLALDCEASHCREQVAEAQTVLDDYVSSQGSLAARISERLEECERLRLSAQE</sequence>
<evidence type="ECO:0000256" key="1">
    <source>
        <dbReference type="SAM" id="MobiDB-lite"/>
    </source>
</evidence>
<proteinExistence type="predicted"/>
<protein>
    <submittedName>
        <fullName evidence="2">Uncharacterized protein</fullName>
    </submittedName>
</protein>
<feature type="non-terminal residue" evidence="2">
    <location>
        <position position="1"/>
    </location>
</feature>